<gene>
    <name evidence="1" type="ORF">SAMN05880501_10815</name>
</gene>
<keyword evidence="2" id="KW-1185">Reference proteome</keyword>
<organism evidence="1 2">
    <name type="scientific">Ureibacillus xyleni</name>
    <dbReference type="NCBI Taxonomy" id="614648"/>
    <lineage>
        <taxon>Bacteria</taxon>
        <taxon>Bacillati</taxon>
        <taxon>Bacillota</taxon>
        <taxon>Bacilli</taxon>
        <taxon>Bacillales</taxon>
        <taxon>Caryophanaceae</taxon>
        <taxon>Ureibacillus</taxon>
    </lineage>
</organism>
<sequence length="81" mass="9375">MEFIRNDCDLNVNLAGLTDNLNFKLLKFRKIPVKMTATNGFQLKGFTHHVGIDFVDIKKENGTIVRILKDKIAHIKWMKDC</sequence>
<evidence type="ECO:0000313" key="2">
    <source>
        <dbReference type="Proteomes" id="UP000219636"/>
    </source>
</evidence>
<dbReference type="OrthoDB" id="2929691at2"/>
<accession>A0A285T172</accession>
<name>A0A285T172_9BACL</name>
<proteinExistence type="predicted"/>
<reference evidence="2" key="1">
    <citation type="submission" date="2017-08" db="EMBL/GenBank/DDBJ databases">
        <authorList>
            <person name="Varghese N."/>
            <person name="Submissions S."/>
        </authorList>
    </citation>
    <scope>NUCLEOTIDE SEQUENCE [LARGE SCALE GENOMIC DNA]</scope>
    <source>
        <strain evidence="2">JC22</strain>
    </source>
</reference>
<dbReference type="RefSeq" id="WP_141396966.1">
    <property type="nucleotide sequence ID" value="NZ_OBMQ01000008.1"/>
</dbReference>
<dbReference type="AlphaFoldDB" id="A0A285T172"/>
<protein>
    <submittedName>
        <fullName evidence="1">Uncharacterized protein</fullName>
    </submittedName>
</protein>
<evidence type="ECO:0000313" key="1">
    <source>
        <dbReference type="EMBL" id="SOC14983.1"/>
    </source>
</evidence>
<dbReference type="EMBL" id="OBMQ01000008">
    <property type="protein sequence ID" value="SOC14983.1"/>
    <property type="molecule type" value="Genomic_DNA"/>
</dbReference>
<dbReference type="Proteomes" id="UP000219636">
    <property type="component" value="Unassembled WGS sequence"/>
</dbReference>